<dbReference type="InterPro" id="IPR001509">
    <property type="entry name" value="Epimerase_deHydtase"/>
</dbReference>
<name>A0A1F6DD42_9BACT</name>
<dbReference type="InterPro" id="IPR050177">
    <property type="entry name" value="Lipid_A_modif_metabolic_enz"/>
</dbReference>
<dbReference type="PANTHER" id="PTHR43245">
    <property type="entry name" value="BIFUNCTIONAL POLYMYXIN RESISTANCE PROTEIN ARNA"/>
    <property type="match status" value="1"/>
</dbReference>
<organism evidence="2 3">
    <name type="scientific">Candidatus Kaiserbacteria bacterium RIFCSPHIGHO2_02_FULL_49_16</name>
    <dbReference type="NCBI Taxonomy" id="1798490"/>
    <lineage>
        <taxon>Bacteria</taxon>
        <taxon>Candidatus Kaiseribacteriota</taxon>
    </lineage>
</organism>
<feature type="domain" description="NAD-dependent epimerase/dehydratase" evidence="1">
    <location>
        <begin position="7"/>
        <end position="256"/>
    </location>
</feature>
<reference evidence="2 3" key="1">
    <citation type="journal article" date="2016" name="Nat. Commun.">
        <title>Thousands of microbial genomes shed light on interconnected biogeochemical processes in an aquifer system.</title>
        <authorList>
            <person name="Anantharaman K."/>
            <person name="Brown C.T."/>
            <person name="Hug L.A."/>
            <person name="Sharon I."/>
            <person name="Castelle C.J."/>
            <person name="Probst A.J."/>
            <person name="Thomas B.C."/>
            <person name="Singh A."/>
            <person name="Wilkins M.J."/>
            <person name="Karaoz U."/>
            <person name="Brodie E.L."/>
            <person name="Williams K.H."/>
            <person name="Hubbard S.S."/>
            <person name="Banfield J.F."/>
        </authorList>
    </citation>
    <scope>NUCLEOTIDE SEQUENCE [LARGE SCALE GENOMIC DNA]</scope>
</reference>
<dbReference type="Gene3D" id="3.40.50.720">
    <property type="entry name" value="NAD(P)-binding Rossmann-like Domain"/>
    <property type="match status" value="1"/>
</dbReference>
<protein>
    <recommendedName>
        <fullName evidence="1">NAD-dependent epimerase/dehydratase domain-containing protein</fullName>
    </recommendedName>
</protein>
<dbReference type="PANTHER" id="PTHR43245:SF13">
    <property type="entry name" value="UDP-D-APIOSE_UDP-D-XYLOSE SYNTHASE 2"/>
    <property type="match status" value="1"/>
</dbReference>
<evidence type="ECO:0000313" key="3">
    <source>
        <dbReference type="Proteomes" id="UP000178042"/>
    </source>
</evidence>
<dbReference type="SUPFAM" id="SSF51735">
    <property type="entry name" value="NAD(P)-binding Rossmann-fold domains"/>
    <property type="match status" value="1"/>
</dbReference>
<evidence type="ECO:0000313" key="2">
    <source>
        <dbReference type="EMBL" id="OGG59311.1"/>
    </source>
</evidence>
<comment type="caution">
    <text evidence="2">The sequence shown here is derived from an EMBL/GenBank/DDBJ whole genome shotgun (WGS) entry which is preliminary data.</text>
</comment>
<dbReference type="EMBL" id="MFLD01000027">
    <property type="protein sequence ID" value="OGG59311.1"/>
    <property type="molecule type" value="Genomic_DNA"/>
</dbReference>
<accession>A0A1F6DD42</accession>
<dbReference type="AlphaFoldDB" id="A0A1F6DD42"/>
<proteinExistence type="predicted"/>
<dbReference type="Pfam" id="PF01370">
    <property type="entry name" value="Epimerase"/>
    <property type="match status" value="1"/>
</dbReference>
<gene>
    <name evidence="2" type="ORF">A3C86_01515</name>
</gene>
<dbReference type="InterPro" id="IPR036291">
    <property type="entry name" value="NAD(P)-bd_dom_sf"/>
</dbReference>
<dbReference type="Proteomes" id="UP000178042">
    <property type="component" value="Unassembled WGS sequence"/>
</dbReference>
<evidence type="ECO:0000259" key="1">
    <source>
        <dbReference type="Pfam" id="PF01370"/>
    </source>
</evidence>
<sequence length="331" mass="36728">MSGRKTILITGGTGYVGSRVAEALQKRGHKIIVVDIATPESRGAIASPGIEFRQHDLRSPAEAIEGLRGADIVVHLAADIGSMTYMREHQAEILTNNALIDSALYPALIANNIPWIIYSSSSMVFQHPPKFPYTEADITKIHPPSNIYGFAKLIGEYFCHSYNKQHGLSYTIIRYHNIYGPGEDSKGVSPGDIHVIPALLEKVITGQYPLQFLGDPPEKATRPFVYVDDAVEATVEIAERALRAEKSVLNEDFNIGNDTYCTILELGKIIWKFFGDGREFKYTVVSIPSDTALRREVDITKIRERIGWKPKTSLEDGLAKTASWLKARARA</sequence>
<dbReference type="Gene3D" id="3.90.25.10">
    <property type="entry name" value="UDP-galactose 4-epimerase, domain 1"/>
    <property type="match status" value="1"/>
</dbReference>